<protein>
    <submittedName>
        <fullName evidence="1">Uncharacterized protein</fullName>
    </submittedName>
</protein>
<dbReference type="EMBL" id="LCAU01000017">
    <property type="protein sequence ID" value="KKR97370.1"/>
    <property type="molecule type" value="Genomic_DNA"/>
</dbReference>
<dbReference type="PATRIC" id="fig|1618997.3.peg.1032"/>
<dbReference type="Proteomes" id="UP000034746">
    <property type="component" value="Unassembled WGS sequence"/>
</dbReference>
<comment type="caution">
    <text evidence="1">The sequence shown here is derived from an EMBL/GenBank/DDBJ whole genome shotgun (WGS) entry which is preliminary data.</text>
</comment>
<accession>A0A0G0XKS1</accession>
<name>A0A0G0XKS1_9BACT</name>
<proteinExistence type="predicted"/>
<sequence length="76" mass="8809">MQHDRQFIIAFVDQILGTLEMQFLTYLTAKQQPPVSPLTKEELKDADTSALERQIDQRVYKLYNLTPEEIAIVEGK</sequence>
<evidence type="ECO:0000313" key="2">
    <source>
        <dbReference type="Proteomes" id="UP000034746"/>
    </source>
</evidence>
<dbReference type="AlphaFoldDB" id="A0A0G0XKS1"/>
<gene>
    <name evidence="1" type="ORF">UU48_C0017G0006</name>
</gene>
<organism evidence="1 2">
    <name type="scientific">Candidatus Uhrbacteria bacterium GW2011_GWF2_41_16</name>
    <dbReference type="NCBI Taxonomy" id="1618997"/>
    <lineage>
        <taxon>Bacteria</taxon>
        <taxon>Candidatus Uhriibacteriota</taxon>
    </lineage>
</organism>
<evidence type="ECO:0000313" key="1">
    <source>
        <dbReference type="EMBL" id="KKR97370.1"/>
    </source>
</evidence>
<reference evidence="1 2" key="1">
    <citation type="journal article" date="2015" name="Nature">
        <title>rRNA introns, odd ribosomes, and small enigmatic genomes across a large radiation of phyla.</title>
        <authorList>
            <person name="Brown C.T."/>
            <person name="Hug L.A."/>
            <person name="Thomas B.C."/>
            <person name="Sharon I."/>
            <person name="Castelle C.J."/>
            <person name="Singh A."/>
            <person name="Wilkins M.J."/>
            <person name="Williams K.H."/>
            <person name="Banfield J.F."/>
        </authorList>
    </citation>
    <scope>NUCLEOTIDE SEQUENCE [LARGE SCALE GENOMIC DNA]</scope>
</reference>